<comment type="caution">
    <text evidence="1">The sequence shown here is derived from an EMBL/GenBank/DDBJ whole genome shotgun (WGS) entry which is preliminary data.</text>
</comment>
<name>A0A832GP85_9BACT</name>
<dbReference type="AlphaFoldDB" id="A0A832GP85"/>
<gene>
    <name evidence="1" type="ORF">ENT73_06480</name>
</gene>
<proteinExistence type="predicted"/>
<evidence type="ECO:0008006" key="2">
    <source>
        <dbReference type="Google" id="ProtNLM"/>
    </source>
</evidence>
<organism evidence="1">
    <name type="scientific">Caldimicrobium thiodismutans</name>
    <dbReference type="NCBI Taxonomy" id="1653476"/>
    <lineage>
        <taxon>Bacteria</taxon>
        <taxon>Pseudomonadati</taxon>
        <taxon>Thermodesulfobacteriota</taxon>
        <taxon>Thermodesulfobacteria</taxon>
        <taxon>Thermodesulfobacteriales</taxon>
        <taxon>Thermodesulfobacteriaceae</taxon>
        <taxon>Caldimicrobium</taxon>
    </lineage>
</organism>
<dbReference type="Gene3D" id="3.40.50.10610">
    <property type="entry name" value="ABC-type transport auxiliary lipoprotein component"/>
    <property type="match status" value="1"/>
</dbReference>
<dbReference type="EMBL" id="DSZU01000115">
    <property type="protein sequence ID" value="HGV55706.1"/>
    <property type="molecule type" value="Genomic_DNA"/>
</dbReference>
<reference evidence="1" key="1">
    <citation type="journal article" date="2020" name="mSystems">
        <title>Genome- and Community-Level Interaction Insights into Carbon Utilization and Element Cycling Functions of Hydrothermarchaeota in Hydrothermal Sediment.</title>
        <authorList>
            <person name="Zhou Z."/>
            <person name="Liu Y."/>
            <person name="Xu W."/>
            <person name="Pan J."/>
            <person name="Luo Z.H."/>
            <person name="Li M."/>
        </authorList>
    </citation>
    <scope>NUCLEOTIDE SEQUENCE [LARGE SCALE GENOMIC DNA]</scope>
    <source>
        <strain evidence="1">SpSt-605</strain>
    </source>
</reference>
<protein>
    <recommendedName>
        <fullName evidence="2">Lipoprotein</fullName>
    </recommendedName>
</protein>
<sequence>MTKLKIIFCLIFVLFFLGACGVPDRTTHLPSAIAERVKAILVLPFDVHCPTESPLPFYCPVTGIVPGEIEPQAKEILSSLLRKELEPLTTRYSFLVLSQNDYETLLEEALSQSKDHSSLIRFFAEKTGTQAILYGKVFRFKERKGSSWSVVEPASVAFTLILYDGQSGRILWQRTFDETQKPLSEDLLRLPLYGKIKWLSVEELAQRGMMNLLKSFP</sequence>
<dbReference type="PROSITE" id="PS51257">
    <property type="entry name" value="PROKAR_LIPOPROTEIN"/>
    <property type="match status" value="1"/>
</dbReference>
<accession>A0A832GP85</accession>
<evidence type="ECO:0000313" key="1">
    <source>
        <dbReference type="EMBL" id="HGV55706.1"/>
    </source>
</evidence>